<dbReference type="InterPro" id="IPR019888">
    <property type="entry name" value="Tscrpt_reg_AsnC-like"/>
</dbReference>
<dbReference type="eggNOG" id="arCOG01580">
    <property type="taxonomic scope" value="Archaea"/>
</dbReference>
<dbReference type="OrthoDB" id="6995at2157"/>
<dbReference type="EnsemblBacteria" id="CAI48553">
    <property type="protein sequence ID" value="CAI48553"/>
    <property type="gene ID" value="NP_0924A"/>
</dbReference>
<name>A0A1U7EUC1_NATPD</name>
<dbReference type="SUPFAM" id="SSF46785">
    <property type="entry name" value="Winged helix' DNA-binding domain"/>
    <property type="match status" value="1"/>
</dbReference>
<dbReference type="Pfam" id="PF13412">
    <property type="entry name" value="HTH_24"/>
    <property type="match status" value="1"/>
</dbReference>
<dbReference type="PANTHER" id="PTHR30154:SF34">
    <property type="entry name" value="TRANSCRIPTIONAL REGULATOR AZLB"/>
    <property type="match status" value="1"/>
</dbReference>
<dbReference type="GO" id="GO:0005829">
    <property type="term" value="C:cytosol"/>
    <property type="evidence" value="ECO:0007669"/>
    <property type="project" value="TreeGrafter"/>
</dbReference>
<organism evidence="6 7">
    <name type="scientific">Natronomonas pharaonis (strain ATCC 35678 / DSM 2160 / CIP 103997 / JCM 8858 / NBRC 14720 / NCIMB 2260 / Gabara)</name>
    <name type="common">Halobacterium pharaonis</name>
    <dbReference type="NCBI Taxonomy" id="348780"/>
    <lineage>
        <taxon>Archaea</taxon>
        <taxon>Methanobacteriati</taxon>
        <taxon>Methanobacteriota</taxon>
        <taxon>Stenosarchaea group</taxon>
        <taxon>Halobacteria</taxon>
        <taxon>Halobacteriales</taxon>
        <taxon>Natronomonadaceae</taxon>
        <taxon>Natronomonas</taxon>
    </lineage>
</organism>
<dbReference type="InterPro" id="IPR011008">
    <property type="entry name" value="Dimeric_a/b-barrel"/>
</dbReference>
<dbReference type="Gene3D" id="3.30.70.920">
    <property type="match status" value="1"/>
</dbReference>
<evidence type="ECO:0000313" key="7">
    <source>
        <dbReference type="Proteomes" id="UP000002698"/>
    </source>
</evidence>
<gene>
    <name evidence="6" type="ordered locus">NP_0924A</name>
</gene>
<evidence type="ECO:0000256" key="3">
    <source>
        <dbReference type="ARBA" id="ARBA00023163"/>
    </source>
</evidence>
<feature type="domain" description="HTH asnC-type" evidence="5">
    <location>
        <begin position="1"/>
        <end position="63"/>
    </location>
</feature>
<keyword evidence="7" id="KW-1185">Reference proteome</keyword>
<dbReference type="AlphaFoldDB" id="A0A1U7EUC1"/>
<evidence type="ECO:0000259" key="5">
    <source>
        <dbReference type="PROSITE" id="PS50956"/>
    </source>
</evidence>
<dbReference type="GO" id="GO:0043565">
    <property type="term" value="F:sequence-specific DNA binding"/>
    <property type="evidence" value="ECO:0007669"/>
    <property type="project" value="InterPro"/>
</dbReference>
<evidence type="ECO:0000313" key="6">
    <source>
        <dbReference type="EMBL" id="CAI48553.1"/>
    </source>
</evidence>
<dbReference type="PROSITE" id="PS50956">
    <property type="entry name" value="HTH_ASNC_2"/>
    <property type="match status" value="1"/>
</dbReference>
<dbReference type="InterPro" id="IPR036388">
    <property type="entry name" value="WH-like_DNA-bd_sf"/>
</dbReference>
<evidence type="ECO:0000256" key="4">
    <source>
        <dbReference type="SAM" id="MobiDB-lite"/>
    </source>
</evidence>
<dbReference type="EMBL" id="CR936257">
    <property type="protein sequence ID" value="CAI48553.1"/>
    <property type="molecule type" value="Genomic_DNA"/>
</dbReference>
<proteinExistence type="predicted"/>
<dbReference type="RefSeq" id="WP_011322189.1">
    <property type="nucleotide sequence ID" value="NC_007426.1"/>
</dbReference>
<keyword evidence="2" id="KW-0238">DNA-binding</keyword>
<dbReference type="STRING" id="348780.NP_0924A"/>
<keyword evidence="3" id="KW-0804">Transcription</keyword>
<dbReference type="GeneID" id="3700999"/>
<dbReference type="InterPro" id="IPR000485">
    <property type="entry name" value="AsnC-type_HTH_dom"/>
</dbReference>
<protein>
    <submittedName>
        <fullName evidence="6">Lrp/AsnC family transcription regulator</fullName>
    </submittedName>
</protein>
<dbReference type="InterPro" id="IPR036390">
    <property type="entry name" value="WH_DNA-bd_sf"/>
</dbReference>
<sequence>MGERLDRQLVAALCRDARADITDIAAPTDAVATTVQKRLRALEDDGAIDGYAPRLNYERLGYETVIFQLSVPLGSVDDVTDRLRATEAFVTVYQTDGDRTVFAVGKFEDESAVAAQLHKLHDDPDIRDVDTSPVQSVHAEGDCPIPLE</sequence>
<reference evidence="6 7" key="1">
    <citation type="journal article" date="2005" name="Genome Res.">
        <title>Living with two extremes: conclusions from the genome sequence of Natronomonas pharaonis.</title>
        <authorList>
            <person name="Falb M."/>
            <person name="Pfeiffer F."/>
            <person name="Palm P."/>
            <person name="Rodewald K."/>
            <person name="Hickmann V."/>
            <person name="Tittor J."/>
            <person name="Oesterhelt D."/>
        </authorList>
    </citation>
    <scope>NUCLEOTIDE SEQUENCE [LARGE SCALE GENOMIC DNA]</scope>
    <source>
        <strain evidence="7">ATCC 35678 / DSM 2160 / CIP 103997 / JCM 8858 / NBRC 14720 / NCIMB 2260 / Gabara</strain>
    </source>
</reference>
<dbReference type="Gene3D" id="1.10.10.10">
    <property type="entry name" value="Winged helix-like DNA-binding domain superfamily/Winged helix DNA-binding domain"/>
    <property type="match status" value="1"/>
</dbReference>
<dbReference type="SMART" id="SM00344">
    <property type="entry name" value="HTH_ASNC"/>
    <property type="match status" value="1"/>
</dbReference>
<dbReference type="KEGG" id="nph:NP_0924A"/>
<evidence type="ECO:0000256" key="2">
    <source>
        <dbReference type="ARBA" id="ARBA00023125"/>
    </source>
</evidence>
<dbReference type="HOGENOM" id="CLU_091233_5_4_2"/>
<dbReference type="SUPFAM" id="SSF54909">
    <property type="entry name" value="Dimeric alpha+beta barrel"/>
    <property type="match status" value="1"/>
</dbReference>
<evidence type="ECO:0000256" key="1">
    <source>
        <dbReference type="ARBA" id="ARBA00023015"/>
    </source>
</evidence>
<dbReference type="GO" id="GO:0043200">
    <property type="term" value="P:response to amino acid"/>
    <property type="evidence" value="ECO:0007669"/>
    <property type="project" value="TreeGrafter"/>
</dbReference>
<feature type="region of interest" description="Disordered" evidence="4">
    <location>
        <begin position="124"/>
        <end position="148"/>
    </location>
</feature>
<keyword evidence="1" id="KW-0805">Transcription regulation</keyword>
<accession>A0A1U7EUC1</accession>
<dbReference type="Proteomes" id="UP000002698">
    <property type="component" value="Chromosome"/>
</dbReference>
<dbReference type="PANTHER" id="PTHR30154">
    <property type="entry name" value="LEUCINE-RESPONSIVE REGULATORY PROTEIN"/>
    <property type="match status" value="1"/>
</dbReference>